<feature type="compositionally biased region" description="Polar residues" evidence="2">
    <location>
        <begin position="66"/>
        <end position="75"/>
    </location>
</feature>
<evidence type="ECO:0000313" key="3">
    <source>
        <dbReference type="EMBL" id="KAF9689602.1"/>
    </source>
</evidence>
<dbReference type="EMBL" id="JADGMS010000001">
    <property type="protein sequence ID" value="KAF9689602.1"/>
    <property type="molecule type" value="Genomic_DNA"/>
</dbReference>
<feature type="region of interest" description="Disordered" evidence="2">
    <location>
        <begin position="37"/>
        <end position="80"/>
    </location>
</feature>
<dbReference type="Proteomes" id="UP000657918">
    <property type="component" value="Unassembled WGS sequence"/>
</dbReference>
<evidence type="ECO:0000313" key="4">
    <source>
        <dbReference type="Proteomes" id="UP000657918"/>
    </source>
</evidence>
<evidence type="ECO:0000256" key="1">
    <source>
        <dbReference type="SAM" id="Coils"/>
    </source>
</evidence>
<dbReference type="OrthoDB" id="645074at2759"/>
<dbReference type="GO" id="GO:0006974">
    <property type="term" value="P:DNA damage response"/>
    <property type="evidence" value="ECO:0007669"/>
    <property type="project" value="InterPro"/>
</dbReference>
<keyword evidence="4" id="KW-1185">Reference proteome</keyword>
<feature type="compositionally biased region" description="Acidic residues" evidence="2">
    <location>
        <begin position="8"/>
        <end position="20"/>
    </location>
</feature>
<comment type="caution">
    <text evidence="3">The sequence shown here is derived from an EMBL/GenBank/DDBJ whole genome shotgun (WGS) entry which is preliminary data.</text>
</comment>
<accession>A0A835NB72</accession>
<dbReference type="PANTHER" id="PTHR35761:SF1">
    <property type="entry name" value="PROTEIN SENSITIVE TO UV 2"/>
    <property type="match status" value="1"/>
</dbReference>
<feature type="coiled-coil region" evidence="1">
    <location>
        <begin position="125"/>
        <end position="159"/>
    </location>
</feature>
<organism evidence="3 4">
    <name type="scientific">Salix dunnii</name>
    <dbReference type="NCBI Taxonomy" id="1413687"/>
    <lineage>
        <taxon>Eukaryota</taxon>
        <taxon>Viridiplantae</taxon>
        <taxon>Streptophyta</taxon>
        <taxon>Embryophyta</taxon>
        <taxon>Tracheophyta</taxon>
        <taxon>Spermatophyta</taxon>
        <taxon>Magnoliopsida</taxon>
        <taxon>eudicotyledons</taxon>
        <taxon>Gunneridae</taxon>
        <taxon>Pentapetalae</taxon>
        <taxon>rosids</taxon>
        <taxon>fabids</taxon>
        <taxon>Malpighiales</taxon>
        <taxon>Salicaceae</taxon>
        <taxon>Saliceae</taxon>
        <taxon>Salix</taxon>
    </lineage>
</organism>
<proteinExistence type="predicted"/>
<evidence type="ECO:0000256" key="2">
    <source>
        <dbReference type="SAM" id="MobiDB-lite"/>
    </source>
</evidence>
<name>A0A835NB72_9ROSI</name>
<dbReference type="AlphaFoldDB" id="A0A835NB72"/>
<protein>
    <recommendedName>
        <fullName evidence="5">Protein SENSITIVE TO UV 2</fullName>
    </recommendedName>
</protein>
<feature type="region of interest" description="Disordered" evidence="2">
    <location>
        <begin position="1"/>
        <end position="20"/>
    </location>
</feature>
<gene>
    <name evidence="3" type="ORF">SADUNF_Sadunf01G0109400</name>
</gene>
<feature type="compositionally biased region" description="Low complexity" evidence="2">
    <location>
        <begin position="37"/>
        <end position="54"/>
    </location>
</feature>
<dbReference type="InterPro" id="IPR044952">
    <property type="entry name" value="SUV2"/>
</dbReference>
<reference evidence="3 4" key="1">
    <citation type="submission" date="2020-10" db="EMBL/GenBank/DDBJ databases">
        <title>Plant Genome Project.</title>
        <authorList>
            <person name="Zhang R.-G."/>
        </authorList>
    </citation>
    <scope>NUCLEOTIDE SEQUENCE [LARGE SCALE GENOMIC DNA]</scope>
    <source>
        <strain evidence="3">FAFU-HL-1</strain>
        <tissue evidence="3">Leaf</tissue>
    </source>
</reference>
<evidence type="ECO:0008006" key="5">
    <source>
        <dbReference type="Google" id="ProtNLM"/>
    </source>
</evidence>
<dbReference type="PANTHER" id="PTHR35761">
    <property type="entry name" value="ATR INTERACTING PROTEIN"/>
    <property type="match status" value="1"/>
</dbReference>
<sequence length="745" mass="82672">MKEKEGEGEGEGEGFEEWDADFLDQLIQVEELTLSSQLLPSSSSNSPLPTTNLPYLPPPPQRLQHDYQNNSTSYSPPRELSQRPIEFSINNNSSSSIAFDRFSLAFSNSAPSTSASKHNAKDLEIDRLKRELGRASKHLTDLEQECFELKKERRKRDEQINYLYADTEEKDMDIHSQKKTNLECGVPSKDAHGISQHSENAKPLEGQIDIASTSKAIGVQTERSIDFTRVELNNDLPSHLGLSETLLGIWGSTSEQQLGRNLISKLFMACPTDFQVLFGCMSMNMSSKVQMDYLQDERSSHAALQYHMCSFPTSEAAKVSQLYSVLTKINNGVLQLEALYRSLLDFCDVTHVAILSSSLHILLVYLKQLLSLGAKSGGSLHNILSAKGLGTLFSAYLCTLLRDNIKIEGLRSEDSLEGQHLFRMISYETSNVGCSSLGIKSIYPKHLCKKRCLNADVSLPLSSVNWVLLFEMMLQIAVSNTEECVIVEAISIMNVILMSSNAQTEMEKFGQSPVFESIAQLLRREAGLRVQKEALHLLFLLLNCSKLLSIFCSGCKEEEIAGSTNNKKNTSTPKGFSSIFVGLAECIACSGNSIQDIELRKRAIIMLAFLASSGKSSFEIMMSHKLHGETSFLILILQVLVSEMNVKASAEPARSIKARTSLIREALILLNRLVSSSGYSAIVLRILTARRDMASLTIDVASRFSQEDQSLRPSDVNGHVKESEIVELGQVFKKRVFAYLGDKIS</sequence>
<keyword evidence="1" id="KW-0175">Coiled coil</keyword>